<keyword evidence="2" id="KW-1185">Reference proteome</keyword>
<name>A0ABR1JLF4_9AGAR</name>
<protein>
    <submittedName>
        <fullName evidence="1">DNA polymerase delta small subunit Cdc1</fullName>
    </submittedName>
</protein>
<evidence type="ECO:0000313" key="2">
    <source>
        <dbReference type="Proteomes" id="UP001498398"/>
    </source>
</evidence>
<reference evidence="1 2" key="1">
    <citation type="submission" date="2024-01" db="EMBL/GenBank/DDBJ databases">
        <title>A draft genome for the cacao thread blight pathogen Marasmiellus scandens.</title>
        <authorList>
            <person name="Baruah I.K."/>
            <person name="Leung J."/>
            <person name="Bukari Y."/>
            <person name="Amoako-Attah I."/>
            <person name="Meinhardt L.W."/>
            <person name="Bailey B.A."/>
            <person name="Cohen S.P."/>
        </authorList>
    </citation>
    <scope>NUCLEOTIDE SEQUENCE [LARGE SCALE GENOMIC DNA]</scope>
    <source>
        <strain evidence="1 2">GH-19</strain>
    </source>
</reference>
<proteinExistence type="predicted"/>
<comment type="caution">
    <text evidence="1">The sequence shown here is derived from an EMBL/GenBank/DDBJ whole genome shotgun (WGS) entry which is preliminary data.</text>
</comment>
<dbReference type="Proteomes" id="UP001498398">
    <property type="component" value="Unassembled WGS sequence"/>
</dbReference>
<evidence type="ECO:0000313" key="1">
    <source>
        <dbReference type="EMBL" id="KAK7461977.1"/>
    </source>
</evidence>
<organism evidence="1 2">
    <name type="scientific">Marasmiellus scandens</name>
    <dbReference type="NCBI Taxonomy" id="2682957"/>
    <lineage>
        <taxon>Eukaryota</taxon>
        <taxon>Fungi</taxon>
        <taxon>Dikarya</taxon>
        <taxon>Basidiomycota</taxon>
        <taxon>Agaricomycotina</taxon>
        <taxon>Agaricomycetes</taxon>
        <taxon>Agaricomycetidae</taxon>
        <taxon>Agaricales</taxon>
        <taxon>Marasmiineae</taxon>
        <taxon>Omphalotaceae</taxon>
        <taxon>Marasmiellus</taxon>
    </lineage>
</organism>
<sequence length="64" mass="7223">MSPRESDPAGTVLPQQPFPKGMFRAVGAYHSLSRETNPVWLKVKEGKEKRETKEPNPFRAAIND</sequence>
<gene>
    <name evidence="1" type="primary">cdc1_3</name>
    <name evidence="1" type="ORF">VKT23_008409</name>
</gene>
<dbReference type="EMBL" id="JBANRG010000012">
    <property type="protein sequence ID" value="KAK7461977.1"/>
    <property type="molecule type" value="Genomic_DNA"/>
</dbReference>
<accession>A0ABR1JLF4</accession>
<dbReference type="Gene3D" id="3.60.21.50">
    <property type="match status" value="1"/>
</dbReference>